<feature type="compositionally biased region" description="Pro residues" evidence="1">
    <location>
        <begin position="142"/>
        <end position="179"/>
    </location>
</feature>
<reference evidence="3 4" key="1">
    <citation type="submission" date="2024-09" db="EMBL/GenBank/DDBJ databases">
        <authorList>
            <person name="Sun Q."/>
            <person name="Mori K."/>
        </authorList>
    </citation>
    <scope>NUCLEOTIDE SEQUENCE [LARGE SCALE GENOMIC DNA]</scope>
    <source>
        <strain evidence="3 4">JCM 4414</strain>
    </source>
</reference>
<keyword evidence="2" id="KW-0472">Membrane</keyword>
<dbReference type="EMBL" id="JBHMCT010000001">
    <property type="protein sequence ID" value="MFB9552641.1"/>
    <property type="molecule type" value="Genomic_DNA"/>
</dbReference>
<evidence type="ECO:0008006" key="5">
    <source>
        <dbReference type="Google" id="ProtNLM"/>
    </source>
</evidence>
<accession>A0ABV5QGM4</accession>
<keyword evidence="2" id="KW-0812">Transmembrane</keyword>
<protein>
    <recommendedName>
        <fullName evidence="5">Integral membrane protein</fullName>
    </recommendedName>
</protein>
<feature type="region of interest" description="Disordered" evidence="1">
    <location>
        <begin position="139"/>
        <end position="188"/>
    </location>
</feature>
<dbReference type="RefSeq" id="WP_345487632.1">
    <property type="nucleotide sequence ID" value="NZ_BAAAWU010000001.1"/>
</dbReference>
<evidence type="ECO:0000256" key="1">
    <source>
        <dbReference type="SAM" id="MobiDB-lite"/>
    </source>
</evidence>
<comment type="caution">
    <text evidence="3">The sequence shown here is derived from an EMBL/GenBank/DDBJ whole genome shotgun (WGS) entry which is preliminary data.</text>
</comment>
<dbReference type="Proteomes" id="UP001589716">
    <property type="component" value="Unassembled WGS sequence"/>
</dbReference>
<keyword evidence="2" id="KW-1133">Transmembrane helix</keyword>
<evidence type="ECO:0000313" key="3">
    <source>
        <dbReference type="EMBL" id="MFB9552641.1"/>
    </source>
</evidence>
<evidence type="ECO:0000256" key="2">
    <source>
        <dbReference type="SAM" id="Phobius"/>
    </source>
</evidence>
<feature type="transmembrane region" description="Helical" evidence="2">
    <location>
        <begin position="20"/>
        <end position="44"/>
    </location>
</feature>
<proteinExistence type="predicted"/>
<keyword evidence="4" id="KW-1185">Reference proteome</keyword>
<feature type="transmembrane region" description="Helical" evidence="2">
    <location>
        <begin position="56"/>
        <end position="74"/>
    </location>
</feature>
<sequence length="206" mass="21653">MYGHGYPQPVPPQRGVPASVIVLRVLFAVLPLLSLGMLTWVTALRIGLLTRRARDWVLLAVSVAVVIAAFVLIPEDENDTSLQGDLVVGMVLLNAVAFTAYFLVADIRHARARSAAAPGQVPPPYHPYAATVPQQHGYGYPPVTPAPAQPVPPAHSAPAVPLVPPATPAAAPPPGPPAAGGPGPRIDEVRAELDELSRLLRKDEGK</sequence>
<organism evidence="3 4">
    <name type="scientific">Streptomyces roseoviridis</name>
    <dbReference type="NCBI Taxonomy" id="67361"/>
    <lineage>
        <taxon>Bacteria</taxon>
        <taxon>Bacillati</taxon>
        <taxon>Actinomycetota</taxon>
        <taxon>Actinomycetes</taxon>
        <taxon>Kitasatosporales</taxon>
        <taxon>Streptomycetaceae</taxon>
        <taxon>Streptomyces</taxon>
    </lineage>
</organism>
<evidence type="ECO:0000313" key="4">
    <source>
        <dbReference type="Proteomes" id="UP001589716"/>
    </source>
</evidence>
<feature type="transmembrane region" description="Helical" evidence="2">
    <location>
        <begin position="86"/>
        <end position="104"/>
    </location>
</feature>
<name>A0ABV5QGM4_9ACTN</name>
<gene>
    <name evidence="3" type="ORF">ACFFTP_00330</name>
</gene>